<dbReference type="GO" id="GO:0005175">
    <property type="term" value="F:CD27 receptor binding"/>
    <property type="evidence" value="ECO:0007669"/>
    <property type="project" value="Ensembl"/>
</dbReference>
<reference evidence="4" key="1">
    <citation type="submission" date="2018-12" db="EMBL/GenBank/DDBJ databases">
        <authorList>
            <person name="Yazar S."/>
        </authorList>
    </citation>
    <scope>NUCLEOTIDE SEQUENCE [LARGE SCALE GENOMIC DNA]</scope>
</reference>
<keyword evidence="1" id="KW-0963">Cytoplasm</keyword>
<dbReference type="GeneTree" id="ENSGT00390000004842"/>
<dbReference type="Pfam" id="PF05458">
    <property type="entry name" value="Siva"/>
    <property type="match status" value="1"/>
</dbReference>
<dbReference type="Proteomes" id="UP000314987">
    <property type="component" value="Unassembled WGS sequence"/>
</dbReference>
<dbReference type="PANTHER" id="PTHR14365:SF1">
    <property type="entry name" value="APOPTOSIS REGULATORY PROTEIN SIVA"/>
    <property type="match status" value="1"/>
</dbReference>
<feature type="modified residue" description="Phosphotyrosine; by ABL2" evidence="2">
    <location>
        <position position="34"/>
    </location>
</feature>
<gene>
    <name evidence="3" type="primary">SIVA1</name>
</gene>
<dbReference type="Ensembl" id="ENSVURT00010007870.1">
    <property type="protein sequence ID" value="ENSVURP00010006972.1"/>
    <property type="gene ID" value="ENSVURG00010005407.1"/>
</dbReference>
<dbReference type="GeneID" id="114033602"/>
<keyword evidence="1" id="KW-0053">Apoptosis</keyword>
<dbReference type="AlphaFoldDB" id="A0A4X2KCC7"/>
<comment type="cofactor">
    <cofactor evidence="1">
        <name>Zn(2+)</name>
        <dbReference type="ChEBI" id="CHEBI:29105"/>
    </cofactor>
</comment>
<name>A0A4X2KCC7_VOMUR</name>
<keyword evidence="1" id="KW-0539">Nucleus</keyword>
<dbReference type="InterPro" id="IPR022773">
    <property type="entry name" value="Siva"/>
</dbReference>
<comment type="PTM">
    <text evidence="2">Phosphorylated by ABL2/ARG in response to oxidative stress.</text>
</comment>
<dbReference type="STRING" id="29139.ENSVURP00010006972"/>
<reference evidence="3" key="3">
    <citation type="submission" date="2025-09" db="UniProtKB">
        <authorList>
            <consortium name="Ensembl"/>
        </authorList>
    </citation>
    <scope>IDENTIFICATION</scope>
</reference>
<dbReference type="PIRSF" id="PIRSF038096">
    <property type="entry name" value="Siva_cd27_bd"/>
    <property type="match status" value="1"/>
</dbReference>
<keyword evidence="1" id="KW-0479">Metal-binding</keyword>
<organism evidence="3 4">
    <name type="scientific">Vombatus ursinus</name>
    <name type="common">Common wombat</name>
    <dbReference type="NCBI Taxonomy" id="29139"/>
    <lineage>
        <taxon>Eukaryota</taxon>
        <taxon>Metazoa</taxon>
        <taxon>Chordata</taxon>
        <taxon>Craniata</taxon>
        <taxon>Vertebrata</taxon>
        <taxon>Euteleostomi</taxon>
        <taxon>Mammalia</taxon>
        <taxon>Metatheria</taxon>
        <taxon>Diprotodontia</taxon>
        <taxon>Vombatidae</taxon>
        <taxon>Vombatus</taxon>
    </lineage>
</organism>
<evidence type="ECO:0000313" key="3">
    <source>
        <dbReference type="Ensembl" id="ENSVURP00010006972.1"/>
    </source>
</evidence>
<dbReference type="RefSeq" id="XP_027705005.1">
    <property type="nucleotide sequence ID" value="XM_027849204.1"/>
</dbReference>
<dbReference type="GO" id="GO:0001618">
    <property type="term" value="F:virus receptor activity"/>
    <property type="evidence" value="ECO:0007669"/>
    <property type="project" value="Ensembl"/>
</dbReference>
<evidence type="ECO:0000256" key="2">
    <source>
        <dbReference type="PIRSR" id="PIRSR038096-1"/>
    </source>
</evidence>
<dbReference type="GO" id="GO:0005164">
    <property type="term" value="F:tumor necrosis factor receptor binding"/>
    <property type="evidence" value="ECO:0007669"/>
    <property type="project" value="Ensembl"/>
</dbReference>
<reference evidence="3" key="2">
    <citation type="submission" date="2025-08" db="UniProtKB">
        <authorList>
            <consortium name="Ensembl"/>
        </authorList>
    </citation>
    <scope>IDENTIFICATION</scope>
</reference>
<protein>
    <recommendedName>
        <fullName evidence="1">Apoptosis regulatory protein Siva</fullName>
    </recommendedName>
</protein>
<proteinExistence type="predicted"/>
<comment type="subcellular location">
    <subcellularLocation>
        <location evidence="1">Cytoplasm</location>
    </subcellularLocation>
    <subcellularLocation>
        <location evidence="1">Nucleus</location>
    </subcellularLocation>
</comment>
<dbReference type="GO" id="GO:0005654">
    <property type="term" value="C:nucleoplasm"/>
    <property type="evidence" value="ECO:0007669"/>
    <property type="project" value="Ensembl"/>
</dbReference>
<dbReference type="GO" id="GO:0046872">
    <property type="term" value="F:metal ion binding"/>
    <property type="evidence" value="ECO:0007669"/>
    <property type="project" value="UniProtKB-KW"/>
</dbReference>
<dbReference type="CTD" id="10572"/>
<comment type="function">
    <text evidence="1">Induces CD27-mediated apoptosis. Inhibits BCL2L1 isoform Bcl-x(L) anti-apoptotic activity. Inhibits activation of NF-kappa-B and promotes T-cell receptor-mediated apoptosis.</text>
</comment>
<sequence length="178" mass="19563">MPKRCCPFGDATPLQLKVRVGPKELSRGVFGERYTREIFEKTKQLLFRGAQAYMDHMWDESCATDHLPESAKHGQEAPRAVCALSGQMLIGQDGKLLRRCAQVTDDTDSSEGMSKACSSCVRTVRGKEACSQCDRFLCQSCIKICYGCSTVLCSLCAVVNYSDIGESALCRGCSMFEA</sequence>
<evidence type="ECO:0000256" key="1">
    <source>
        <dbReference type="PIRNR" id="PIRNR038096"/>
    </source>
</evidence>
<dbReference type="PANTHER" id="PTHR14365">
    <property type="entry name" value="APOPTOSIS REGULATORY PROTEIN SIVA"/>
    <property type="match status" value="1"/>
</dbReference>
<accession>A0A4X2KCC7</accession>
<dbReference type="OMA" id="AQACMDP"/>
<dbReference type="GO" id="GO:0005737">
    <property type="term" value="C:cytoplasm"/>
    <property type="evidence" value="ECO:0007669"/>
    <property type="project" value="UniProtKB-SubCell"/>
</dbReference>
<evidence type="ECO:0000313" key="4">
    <source>
        <dbReference type="Proteomes" id="UP000314987"/>
    </source>
</evidence>
<dbReference type="OrthoDB" id="60860at2759"/>
<keyword evidence="4" id="KW-1185">Reference proteome</keyword>
<dbReference type="GO" id="GO:0097191">
    <property type="term" value="P:extrinsic apoptotic signaling pathway"/>
    <property type="evidence" value="ECO:0007669"/>
    <property type="project" value="Ensembl"/>
</dbReference>